<keyword evidence="1" id="KW-0195">Cyclin</keyword>
<evidence type="ECO:0000313" key="3">
    <source>
        <dbReference type="EMBL" id="CAK9046274.1"/>
    </source>
</evidence>
<proteinExistence type="predicted"/>
<dbReference type="InterPro" id="IPR043198">
    <property type="entry name" value="Cyclin/Ssn8"/>
</dbReference>
<gene>
    <name evidence="3" type="ORF">SCF082_LOCUS26071</name>
</gene>
<evidence type="ECO:0000313" key="4">
    <source>
        <dbReference type="Proteomes" id="UP001642464"/>
    </source>
</evidence>
<name>A0ABP0M458_9DINO</name>
<dbReference type="Gene3D" id="1.10.472.10">
    <property type="entry name" value="Cyclin-like"/>
    <property type="match status" value="2"/>
</dbReference>
<keyword evidence="4" id="KW-1185">Reference proteome</keyword>
<dbReference type="PANTHER" id="PTHR10026">
    <property type="entry name" value="CYCLIN"/>
    <property type="match status" value="1"/>
</dbReference>
<comment type="caution">
    <text evidence="3">The sequence shown here is derived from an EMBL/GenBank/DDBJ whole genome shotgun (WGS) entry which is preliminary data.</text>
</comment>
<dbReference type="Pfam" id="PF16899">
    <property type="entry name" value="Cyclin_C_2"/>
    <property type="match status" value="1"/>
</dbReference>
<dbReference type="InterPro" id="IPR036915">
    <property type="entry name" value="Cyclin-like_sf"/>
</dbReference>
<evidence type="ECO:0000259" key="2">
    <source>
        <dbReference type="Pfam" id="PF16899"/>
    </source>
</evidence>
<dbReference type="SUPFAM" id="SSF47954">
    <property type="entry name" value="Cyclin-like"/>
    <property type="match status" value="2"/>
</dbReference>
<feature type="domain" description="Cyclin C-terminal" evidence="2">
    <location>
        <begin position="216"/>
        <end position="274"/>
    </location>
</feature>
<accession>A0ABP0M458</accession>
<dbReference type="InterPro" id="IPR031658">
    <property type="entry name" value="Cyclin_C_2"/>
</dbReference>
<dbReference type="Proteomes" id="UP001642464">
    <property type="component" value="Unassembled WGS sequence"/>
</dbReference>
<feature type="non-terminal residue" evidence="3">
    <location>
        <position position="1"/>
    </location>
</feature>
<evidence type="ECO:0000256" key="1">
    <source>
        <dbReference type="ARBA" id="ARBA00023127"/>
    </source>
</evidence>
<dbReference type="EMBL" id="CAXAMM010019697">
    <property type="protein sequence ID" value="CAK9046274.1"/>
    <property type="molecule type" value="Genomic_DNA"/>
</dbReference>
<sequence>ARVASLLLLPVREVGNSSSADGDAGPSPPGMGDFARSTQALHWTFASAEALGTLVGGILTAAARAGKTRAERLEAVRDEDLELADGTALERLSDDDERGFEALFLSKMKEWCFSAALNDRLPERDNKYATRLFWTAATLLKRLDVTTSMMKASPFVMRAVAVFVAGKIEEIPLPRPEYRGVQVDKLAKLANVHPSAIVENEIAFLDGVRFHLVVFHPLRPFEGFVEGLRTAQPGREPLWAAVDQRGRAVLEDSLFTDACFLFTPTKIALGALLVGLEDQDQVEGDAPESAVSSEQLVEWALPADAGLAVRDVVDAVKPVRDFLRANLHLRKHLPDRIRAGNARAKAWMKRWVDDNKAWQHARASNNKRKRSA</sequence>
<protein>
    <submittedName>
        <fullName evidence="3">Cyclin-H</fullName>
    </submittedName>
</protein>
<organism evidence="3 4">
    <name type="scientific">Durusdinium trenchii</name>
    <dbReference type="NCBI Taxonomy" id="1381693"/>
    <lineage>
        <taxon>Eukaryota</taxon>
        <taxon>Sar</taxon>
        <taxon>Alveolata</taxon>
        <taxon>Dinophyceae</taxon>
        <taxon>Suessiales</taxon>
        <taxon>Symbiodiniaceae</taxon>
        <taxon>Durusdinium</taxon>
    </lineage>
</organism>
<reference evidence="3 4" key="1">
    <citation type="submission" date="2024-02" db="EMBL/GenBank/DDBJ databases">
        <authorList>
            <person name="Chen Y."/>
            <person name="Shah S."/>
            <person name="Dougan E. K."/>
            <person name="Thang M."/>
            <person name="Chan C."/>
        </authorList>
    </citation>
    <scope>NUCLEOTIDE SEQUENCE [LARGE SCALE GENOMIC DNA]</scope>
</reference>